<dbReference type="PANTHER" id="PTHR38693:SF1">
    <property type="entry name" value="UBIQUINONE BIOSYNTHESIS ACCESSORY FACTOR UBIJ"/>
    <property type="match status" value="1"/>
</dbReference>
<gene>
    <name evidence="1" type="primary">ubiJ</name>
    <name evidence="3" type="ORF">LJ739_13165</name>
</gene>
<organism evidence="3 4">
    <name type="scientific">Fluctibacter halophilus</name>
    <dbReference type="NCBI Taxonomy" id="226011"/>
    <lineage>
        <taxon>Bacteria</taxon>
        <taxon>Pseudomonadati</taxon>
        <taxon>Pseudomonadota</taxon>
        <taxon>Gammaproteobacteria</taxon>
        <taxon>Alteromonadales</taxon>
        <taxon>Alteromonadaceae</taxon>
        <taxon>Fluctibacter</taxon>
    </lineage>
</organism>
<evidence type="ECO:0000313" key="4">
    <source>
        <dbReference type="Proteomes" id="UP001520878"/>
    </source>
</evidence>
<comment type="caution">
    <text evidence="3">The sequence shown here is derived from an EMBL/GenBank/DDBJ whole genome shotgun (WGS) entry which is preliminary data.</text>
</comment>
<sequence>MPTAQLFGAGLEQAVNRLLALDPDTPQALRPLQGKRLSLDVRELPWRITLAFSDRVDVQMGNDDSDADASVTLSLAIAPTLRDNRQLTQLIKAGELSVEGDLQVVQQVSQLARELDIDWEEVVARHTGDVVAHTVFRQARQVGQRIQEGVQRWQRTISNAALEEKPVAAHPLAVAHFSDQVDCLRSDSERLAARLAQLENQLNDKA</sequence>
<comment type="subcellular location">
    <subcellularLocation>
        <location evidence="1">Cytoplasm</location>
    </subcellularLocation>
</comment>
<comment type="function">
    <text evidence="1">Required for ubiquinone (coenzyme Q) biosynthesis. Binds hydrophobic ubiquinone biosynthetic intermediates via its SCP2 domain and is essential for the stability of the Ubi complex. May constitute a docking platform where Ubi enzymes assemble and access their SCP2-bound polyprenyl substrates.</text>
</comment>
<proteinExistence type="inferred from homology"/>
<dbReference type="InterPro" id="IPR003033">
    <property type="entry name" value="SCP2_sterol-bd_dom"/>
</dbReference>
<evidence type="ECO:0000259" key="2">
    <source>
        <dbReference type="Pfam" id="PF02036"/>
    </source>
</evidence>
<evidence type="ECO:0000313" key="3">
    <source>
        <dbReference type="EMBL" id="MCC2617197.1"/>
    </source>
</evidence>
<reference evidence="3 4" key="1">
    <citation type="submission" date="2021-10" db="EMBL/GenBank/DDBJ databases">
        <title>Draft genome of Aestuariibacter halophilus JC2043.</title>
        <authorList>
            <person name="Emsley S.A."/>
            <person name="Pfannmuller K.M."/>
            <person name="Ushijima B."/>
            <person name="Saw J.H."/>
            <person name="Videau P."/>
        </authorList>
    </citation>
    <scope>NUCLEOTIDE SEQUENCE [LARGE SCALE GENOMIC DNA]</scope>
    <source>
        <strain evidence="3 4">JC2043</strain>
    </source>
</reference>
<dbReference type="InterPro" id="IPR036527">
    <property type="entry name" value="SCP2_sterol-bd_dom_sf"/>
</dbReference>
<keyword evidence="1" id="KW-0831">Ubiquinone biosynthesis</keyword>
<accession>A0ABS8G9F1</accession>
<comment type="pathway">
    <text evidence="1">Cofactor biosynthesis; ubiquinone biosynthesis.</text>
</comment>
<feature type="domain" description="SCP2" evidence="2">
    <location>
        <begin position="15"/>
        <end position="112"/>
    </location>
</feature>
<protein>
    <recommendedName>
        <fullName evidence="1">Ubiquinone biosynthesis accessory factor UbiJ</fullName>
    </recommendedName>
</protein>
<keyword evidence="1" id="KW-0963">Cytoplasm</keyword>
<dbReference type="Proteomes" id="UP001520878">
    <property type="component" value="Unassembled WGS sequence"/>
</dbReference>
<comment type="similarity">
    <text evidence="1">Belongs to the UbiJ family.</text>
</comment>
<dbReference type="InterPro" id="IPR038989">
    <property type="entry name" value="UbiJ"/>
</dbReference>
<evidence type="ECO:0000256" key="1">
    <source>
        <dbReference type="HAMAP-Rule" id="MF_02215"/>
    </source>
</evidence>
<name>A0ABS8G9F1_9ALTE</name>
<dbReference type="HAMAP" id="MF_02215">
    <property type="entry name" value="UbiJ"/>
    <property type="match status" value="1"/>
</dbReference>
<dbReference type="EMBL" id="JAJEWP010000003">
    <property type="protein sequence ID" value="MCC2617197.1"/>
    <property type="molecule type" value="Genomic_DNA"/>
</dbReference>
<dbReference type="Pfam" id="PF02036">
    <property type="entry name" value="SCP2"/>
    <property type="match status" value="1"/>
</dbReference>
<dbReference type="SUPFAM" id="SSF55718">
    <property type="entry name" value="SCP-like"/>
    <property type="match status" value="1"/>
</dbReference>
<dbReference type="RefSeq" id="WP_229161152.1">
    <property type="nucleotide sequence ID" value="NZ_JAJEWP010000003.1"/>
</dbReference>
<keyword evidence="4" id="KW-1185">Reference proteome</keyword>
<dbReference type="PANTHER" id="PTHR38693">
    <property type="entry name" value="UBIQUINONE BIOSYNTHESIS PROTEIN UBIJ"/>
    <property type="match status" value="1"/>
</dbReference>